<dbReference type="EMBL" id="BGZK01000101">
    <property type="protein sequence ID" value="GBP18767.1"/>
    <property type="molecule type" value="Genomic_DNA"/>
</dbReference>
<name>A0A4C1TXM8_EUMVA</name>
<dbReference type="Proteomes" id="UP000299102">
    <property type="component" value="Unassembled WGS sequence"/>
</dbReference>
<proteinExistence type="predicted"/>
<dbReference type="AlphaFoldDB" id="A0A4C1TXM8"/>
<reference evidence="2 3" key="1">
    <citation type="journal article" date="2019" name="Commun. Biol.">
        <title>The bagworm genome reveals a unique fibroin gene that provides high tensile strength.</title>
        <authorList>
            <person name="Kono N."/>
            <person name="Nakamura H."/>
            <person name="Ohtoshi R."/>
            <person name="Tomita M."/>
            <person name="Numata K."/>
            <person name="Arakawa K."/>
        </authorList>
    </citation>
    <scope>NUCLEOTIDE SEQUENCE [LARGE SCALE GENOMIC DNA]</scope>
</reference>
<evidence type="ECO:0000313" key="3">
    <source>
        <dbReference type="Proteomes" id="UP000299102"/>
    </source>
</evidence>
<accession>A0A4C1TXM8</accession>
<evidence type="ECO:0000313" key="2">
    <source>
        <dbReference type="EMBL" id="GBP18767.1"/>
    </source>
</evidence>
<protein>
    <submittedName>
        <fullName evidence="2">Uncharacterized protein</fullName>
    </submittedName>
</protein>
<gene>
    <name evidence="2" type="ORF">EVAR_93195_1</name>
</gene>
<keyword evidence="3" id="KW-1185">Reference proteome</keyword>
<comment type="caution">
    <text evidence="2">The sequence shown here is derived from an EMBL/GenBank/DDBJ whole genome shotgun (WGS) entry which is preliminary data.</text>
</comment>
<organism evidence="2 3">
    <name type="scientific">Eumeta variegata</name>
    <name type="common">Bagworm moth</name>
    <name type="synonym">Eumeta japonica</name>
    <dbReference type="NCBI Taxonomy" id="151549"/>
    <lineage>
        <taxon>Eukaryota</taxon>
        <taxon>Metazoa</taxon>
        <taxon>Ecdysozoa</taxon>
        <taxon>Arthropoda</taxon>
        <taxon>Hexapoda</taxon>
        <taxon>Insecta</taxon>
        <taxon>Pterygota</taxon>
        <taxon>Neoptera</taxon>
        <taxon>Endopterygota</taxon>
        <taxon>Lepidoptera</taxon>
        <taxon>Glossata</taxon>
        <taxon>Ditrysia</taxon>
        <taxon>Tineoidea</taxon>
        <taxon>Psychidae</taxon>
        <taxon>Oiketicinae</taxon>
        <taxon>Eumeta</taxon>
    </lineage>
</organism>
<evidence type="ECO:0000256" key="1">
    <source>
        <dbReference type="SAM" id="MobiDB-lite"/>
    </source>
</evidence>
<sequence length="91" mass="10327">MLYSTWLQHVTAFAFRPVSKRSGDPPPLRHPTTTLYQPPPLHQPTLPPSDILFLFKSQATHCTVPDFDDKKKRVYDVCPPPVARPPSSSKF</sequence>
<feature type="region of interest" description="Disordered" evidence="1">
    <location>
        <begin position="18"/>
        <end position="41"/>
    </location>
</feature>